<feature type="transmembrane region" description="Helical" evidence="6">
    <location>
        <begin position="363"/>
        <end position="383"/>
    </location>
</feature>
<keyword evidence="4 6" id="KW-1133">Transmembrane helix</keyword>
<sequence>MSYKSQEMDLMTKDDDFAKETDGDQKYINTKEERAFVRKLNWKVLPTIFLIIFIQFCDKSALSVAAVLGIMEDANLSGTQFSWLGSIFYLGYLICQIPNNYLLQRLPIARYLGSVLLLWGIVMTLTSLCQNFAQLAGCRLLLGFFEGVTYPCVYILLNTLYRRSEQSMCWGFVGLSTSIGTVLGVVVAYGLAHMDGVADMRAWRWGYIVFGIATILIGALTFFFLVDDTHHRLLRLTEIELEIVKERVQDNCVVRNRTIRSKQILEAIQEPRLYLISFANLLNSIENGGLVTFSTLFVQGLGFSNFTSVILQIPNGVSAALFVMSAILIAKRFQQNTLTAILMSIISLLGCILMIVIPGKSKLIGYYLAWSMTGVSALIQTLVSNNVSGYTKKVFYNGVNMMAVTVGNFIGPLMMTENQAPYYTGALIGYIIANIVLIVCLLCVYFIMNKENRRRLNQPPEFETDVYLDLTDKQDRNIIYKL</sequence>
<gene>
    <name evidence="8" type="ORF">G6F64_005899</name>
</gene>
<evidence type="ECO:0000256" key="4">
    <source>
        <dbReference type="ARBA" id="ARBA00022989"/>
    </source>
</evidence>
<feature type="transmembrane region" description="Helical" evidence="6">
    <location>
        <begin position="169"/>
        <end position="192"/>
    </location>
</feature>
<dbReference type="InterPro" id="IPR036259">
    <property type="entry name" value="MFS_trans_sf"/>
</dbReference>
<dbReference type="SUPFAM" id="SSF103473">
    <property type="entry name" value="MFS general substrate transporter"/>
    <property type="match status" value="1"/>
</dbReference>
<comment type="subcellular location">
    <subcellularLocation>
        <location evidence="1">Membrane</location>
        <topology evidence="1">Multi-pass membrane protein</topology>
    </subcellularLocation>
</comment>
<dbReference type="GO" id="GO:0022857">
    <property type="term" value="F:transmembrane transporter activity"/>
    <property type="evidence" value="ECO:0007669"/>
    <property type="project" value="InterPro"/>
</dbReference>
<evidence type="ECO:0000313" key="8">
    <source>
        <dbReference type="EMBL" id="KAG1308630.1"/>
    </source>
</evidence>
<accession>A0A9P6X9Q4</accession>
<keyword evidence="5 6" id="KW-0472">Membrane</keyword>
<keyword evidence="9" id="KW-1185">Reference proteome</keyword>
<feature type="domain" description="Major facilitator superfamily (MFS) profile" evidence="7">
    <location>
        <begin position="44"/>
        <end position="452"/>
    </location>
</feature>
<dbReference type="Gene3D" id="1.20.1250.20">
    <property type="entry name" value="MFS general substrate transporter like domains"/>
    <property type="match status" value="2"/>
</dbReference>
<dbReference type="PANTHER" id="PTHR43791:SF97">
    <property type="entry name" value="ALLANTOATE TRANSPORTER, PUTATIVE (AFU_ORTHOLOGUE AFUA_1G14700)-RELATED"/>
    <property type="match status" value="1"/>
</dbReference>
<feature type="transmembrane region" description="Helical" evidence="6">
    <location>
        <begin position="309"/>
        <end position="330"/>
    </location>
</feature>
<evidence type="ECO:0000256" key="5">
    <source>
        <dbReference type="ARBA" id="ARBA00023136"/>
    </source>
</evidence>
<dbReference type="PROSITE" id="PS50850">
    <property type="entry name" value="MFS"/>
    <property type="match status" value="1"/>
</dbReference>
<feature type="transmembrane region" description="Helical" evidence="6">
    <location>
        <begin position="273"/>
        <end position="297"/>
    </location>
</feature>
<keyword evidence="3 6" id="KW-0812">Transmembrane</keyword>
<evidence type="ECO:0000259" key="7">
    <source>
        <dbReference type="PROSITE" id="PS50850"/>
    </source>
</evidence>
<feature type="transmembrane region" description="Helical" evidence="6">
    <location>
        <begin position="48"/>
        <end position="71"/>
    </location>
</feature>
<evidence type="ECO:0000313" key="9">
    <source>
        <dbReference type="Proteomes" id="UP000716291"/>
    </source>
</evidence>
<dbReference type="EMBL" id="JAANQT010000752">
    <property type="protein sequence ID" value="KAG1308630.1"/>
    <property type="molecule type" value="Genomic_DNA"/>
</dbReference>
<dbReference type="Proteomes" id="UP000716291">
    <property type="component" value="Unassembled WGS sequence"/>
</dbReference>
<dbReference type="InterPro" id="IPR011701">
    <property type="entry name" value="MFS"/>
</dbReference>
<name>A0A9P6X9Q4_RHIOR</name>
<protein>
    <recommendedName>
        <fullName evidence="7">Major facilitator superfamily (MFS) profile domain-containing protein</fullName>
    </recommendedName>
</protein>
<evidence type="ECO:0000256" key="6">
    <source>
        <dbReference type="SAM" id="Phobius"/>
    </source>
</evidence>
<keyword evidence="2" id="KW-0813">Transport</keyword>
<evidence type="ECO:0000256" key="1">
    <source>
        <dbReference type="ARBA" id="ARBA00004141"/>
    </source>
</evidence>
<evidence type="ECO:0000256" key="2">
    <source>
        <dbReference type="ARBA" id="ARBA00022448"/>
    </source>
</evidence>
<proteinExistence type="predicted"/>
<feature type="transmembrane region" description="Helical" evidence="6">
    <location>
        <begin position="395"/>
        <end position="415"/>
    </location>
</feature>
<feature type="transmembrane region" description="Helical" evidence="6">
    <location>
        <begin position="204"/>
        <end position="226"/>
    </location>
</feature>
<dbReference type="AlphaFoldDB" id="A0A9P6X9Q4"/>
<dbReference type="GO" id="GO:0016020">
    <property type="term" value="C:membrane"/>
    <property type="evidence" value="ECO:0007669"/>
    <property type="project" value="UniProtKB-SubCell"/>
</dbReference>
<feature type="transmembrane region" description="Helical" evidence="6">
    <location>
        <begin position="139"/>
        <end position="157"/>
    </location>
</feature>
<dbReference type="Pfam" id="PF07690">
    <property type="entry name" value="MFS_1"/>
    <property type="match status" value="1"/>
</dbReference>
<feature type="transmembrane region" description="Helical" evidence="6">
    <location>
        <begin position="337"/>
        <end position="357"/>
    </location>
</feature>
<reference evidence="8" key="1">
    <citation type="journal article" date="2020" name="Microb. Genom.">
        <title>Genetic diversity of clinical and environmental Mucorales isolates obtained from an investigation of mucormycosis cases among solid organ transplant recipients.</title>
        <authorList>
            <person name="Nguyen M.H."/>
            <person name="Kaul D."/>
            <person name="Muto C."/>
            <person name="Cheng S.J."/>
            <person name="Richter R.A."/>
            <person name="Bruno V.M."/>
            <person name="Liu G."/>
            <person name="Beyhan S."/>
            <person name="Sundermann A.J."/>
            <person name="Mounaud S."/>
            <person name="Pasculle A.W."/>
            <person name="Nierman W.C."/>
            <person name="Driscoll E."/>
            <person name="Cumbie R."/>
            <person name="Clancy C.J."/>
            <person name="Dupont C.L."/>
        </authorList>
    </citation>
    <scope>NUCLEOTIDE SEQUENCE</scope>
    <source>
        <strain evidence="8">GL11</strain>
    </source>
</reference>
<feature type="transmembrane region" description="Helical" evidence="6">
    <location>
        <begin position="427"/>
        <end position="448"/>
    </location>
</feature>
<organism evidence="8 9">
    <name type="scientific">Rhizopus oryzae</name>
    <name type="common">Mucormycosis agent</name>
    <name type="synonym">Rhizopus arrhizus var. delemar</name>
    <dbReference type="NCBI Taxonomy" id="64495"/>
    <lineage>
        <taxon>Eukaryota</taxon>
        <taxon>Fungi</taxon>
        <taxon>Fungi incertae sedis</taxon>
        <taxon>Mucoromycota</taxon>
        <taxon>Mucoromycotina</taxon>
        <taxon>Mucoromycetes</taxon>
        <taxon>Mucorales</taxon>
        <taxon>Mucorineae</taxon>
        <taxon>Rhizopodaceae</taxon>
        <taxon>Rhizopus</taxon>
    </lineage>
</organism>
<evidence type="ECO:0000256" key="3">
    <source>
        <dbReference type="ARBA" id="ARBA00022692"/>
    </source>
</evidence>
<feature type="transmembrane region" description="Helical" evidence="6">
    <location>
        <begin position="83"/>
        <end position="103"/>
    </location>
</feature>
<dbReference type="PANTHER" id="PTHR43791">
    <property type="entry name" value="PERMEASE-RELATED"/>
    <property type="match status" value="1"/>
</dbReference>
<comment type="caution">
    <text evidence="8">The sequence shown here is derived from an EMBL/GenBank/DDBJ whole genome shotgun (WGS) entry which is preliminary data.</text>
</comment>
<dbReference type="OrthoDB" id="6730379at2759"/>
<dbReference type="InterPro" id="IPR020846">
    <property type="entry name" value="MFS_dom"/>
</dbReference>